<keyword evidence="1" id="KW-0813">Transport</keyword>
<dbReference type="EMBL" id="DRTB01000039">
    <property type="protein sequence ID" value="HHE04532.1"/>
    <property type="molecule type" value="Genomic_DNA"/>
</dbReference>
<dbReference type="InterPro" id="IPR003439">
    <property type="entry name" value="ABC_transporter-like_ATP-bd"/>
</dbReference>
<dbReference type="GO" id="GO:0016887">
    <property type="term" value="F:ATP hydrolysis activity"/>
    <property type="evidence" value="ECO:0007669"/>
    <property type="project" value="InterPro"/>
</dbReference>
<dbReference type="PROSITE" id="PS50893">
    <property type="entry name" value="ABC_TRANSPORTER_2"/>
    <property type="match status" value="1"/>
</dbReference>
<dbReference type="PANTHER" id="PTHR43875">
    <property type="entry name" value="MALTODEXTRIN IMPORT ATP-BINDING PROTEIN MSMX"/>
    <property type="match status" value="1"/>
</dbReference>
<dbReference type="GO" id="GO:0140359">
    <property type="term" value="F:ABC-type transporter activity"/>
    <property type="evidence" value="ECO:0007669"/>
    <property type="project" value="InterPro"/>
</dbReference>
<dbReference type="GO" id="GO:0055052">
    <property type="term" value="C:ATP-binding cassette (ABC) transporter complex, substrate-binding subunit-containing"/>
    <property type="evidence" value="ECO:0007669"/>
    <property type="project" value="TreeGrafter"/>
</dbReference>
<accession>A0A7C5HDY8</accession>
<dbReference type="Pfam" id="PF00005">
    <property type="entry name" value="ABC_tran"/>
    <property type="match status" value="1"/>
</dbReference>
<dbReference type="InterPro" id="IPR003593">
    <property type="entry name" value="AAA+_ATPase"/>
</dbReference>
<dbReference type="InterPro" id="IPR027417">
    <property type="entry name" value="P-loop_NTPase"/>
</dbReference>
<dbReference type="InterPro" id="IPR047641">
    <property type="entry name" value="ABC_transpr_MalK/UgpC-like"/>
</dbReference>
<evidence type="ECO:0000256" key="1">
    <source>
        <dbReference type="ARBA" id="ARBA00022448"/>
    </source>
</evidence>
<comment type="caution">
    <text evidence="8">The sequence shown here is derived from an EMBL/GenBank/DDBJ whole genome shotgun (WGS) entry which is preliminary data.</text>
</comment>
<dbReference type="GO" id="GO:0005524">
    <property type="term" value="F:ATP binding"/>
    <property type="evidence" value="ECO:0007669"/>
    <property type="project" value="UniProtKB-KW"/>
</dbReference>
<dbReference type="CDD" id="cd03301">
    <property type="entry name" value="ABC_MalK_N"/>
    <property type="match status" value="1"/>
</dbReference>
<dbReference type="Gene3D" id="3.40.50.300">
    <property type="entry name" value="P-loop containing nucleotide triphosphate hydrolases"/>
    <property type="match status" value="1"/>
</dbReference>
<dbReference type="FunFam" id="3.40.50.300:FF:000042">
    <property type="entry name" value="Maltose/maltodextrin ABC transporter, ATP-binding protein"/>
    <property type="match status" value="1"/>
</dbReference>
<feature type="domain" description="ABC transporter" evidence="7">
    <location>
        <begin position="6"/>
        <end position="247"/>
    </location>
</feature>
<keyword evidence="4 8" id="KW-0067">ATP-binding</keyword>
<dbReference type="SUPFAM" id="SSF52540">
    <property type="entry name" value="P-loop containing nucleoside triphosphate hydrolases"/>
    <property type="match status" value="1"/>
</dbReference>
<evidence type="ECO:0000313" key="8">
    <source>
        <dbReference type="EMBL" id="HHE04532.1"/>
    </source>
</evidence>
<evidence type="ECO:0000256" key="5">
    <source>
        <dbReference type="ARBA" id="ARBA00022967"/>
    </source>
</evidence>
<protein>
    <submittedName>
        <fullName evidence="8">ABC transporter ATP-binding protein</fullName>
    </submittedName>
</protein>
<dbReference type="InterPro" id="IPR015855">
    <property type="entry name" value="ABC_transpr_MalK-like"/>
</dbReference>
<organism evidence="8">
    <name type="scientific">candidate division WOR-3 bacterium</name>
    <dbReference type="NCBI Taxonomy" id="2052148"/>
    <lineage>
        <taxon>Bacteria</taxon>
        <taxon>Bacteria division WOR-3</taxon>
    </lineage>
</organism>
<dbReference type="Proteomes" id="UP000886110">
    <property type="component" value="Unassembled WGS sequence"/>
</dbReference>
<feature type="non-terminal residue" evidence="8">
    <location>
        <position position="253"/>
    </location>
</feature>
<dbReference type="InterPro" id="IPR017871">
    <property type="entry name" value="ABC_transporter-like_CS"/>
</dbReference>
<dbReference type="AlphaFoldDB" id="A0A7C5HDY8"/>
<evidence type="ECO:0000259" key="7">
    <source>
        <dbReference type="PROSITE" id="PS50893"/>
    </source>
</evidence>
<evidence type="ECO:0000256" key="6">
    <source>
        <dbReference type="ARBA" id="ARBA00023136"/>
    </source>
</evidence>
<dbReference type="GO" id="GO:0008643">
    <property type="term" value="P:carbohydrate transport"/>
    <property type="evidence" value="ECO:0007669"/>
    <property type="project" value="InterPro"/>
</dbReference>
<dbReference type="PANTHER" id="PTHR43875:SF15">
    <property type="entry name" value="TREHALOSE IMPORT ATP-BINDING PROTEIN SUGC"/>
    <property type="match status" value="1"/>
</dbReference>
<dbReference type="Gene3D" id="2.40.50.100">
    <property type="match status" value="1"/>
</dbReference>
<evidence type="ECO:0000256" key="4">
    <source>
        <dbReference type="ARBA" id="ARBA00022840"/>
    </source>
</evidence>
<keyword evidence="5" id="KW-1278">Translocase</keyword>
<evidence type="ECO:0000256" key="2">
    <source>
        <dbReference type="ARBA" id="ARBA00022475"/>
    </source>
</evidence>
<proteinExistence type="predicted"/>
<sequence>MKPLSVKVENLSKEFYSLARGRIPALENINLEIGGGEFFVILGPSGCGKSTLLNILAGLDKPTRGDVFFSNSPVFSTEKRIFLGPKQRNVAMVFQSYALYPHMTVFENIAFPLKILKMRKNEIKKNVIEAAKMLDIFHLLYVKPKELSGGQRQRVAIARAIVRHPSIFLLDEPLSNLDAQLRVRMRSELKNLQRRLNVTTIYVTHDQIEAMTLGDRIAILKDGNIQQIGAPLEVYDRPINTFVAGFLGTPPMN</sequence>
<gene>
    <name evidence="8" type="ORF">ENL19_00555</name>
</gene>
<name>A0A7C5HDY8_UNCW3</name>
<evidence type="ECO:0000256" key="3">
    <source>
        <dbReference type="ARBA" id="ARBA00022741"/>
    </source>
</evidence>
<keyword evidence="6" id="KW-0472">Membrane</keyword>
<keyword evidence="2" id="KW-1003">Cell membrane</keyword>
<dbReference type="PROSITE" id="PS00211">
    <property type="entry name" value="ABC_TRANSPORTER_1"/>
    <property type="match status" value="1"/>
</dbReference>
<dbReference type="SMART" id="SM00382">
    <property type="entry name" value="AAA"/>
    <property type="match status" value="1"/>
</dbReference>
<keyword evidence="3" id="KW-0547">Nucleotide-binding</keyword>
<reference evidence="8" key="1">
    <citation type="journal article" date="2020" name="mSystems">
        <title>Genome- and Community-Level Interaction Insights into Carbon Utilization and Element Cycling Functions of Hydrothermarchaeota in Hydrothermal Sediment.</title>
        <authorList>
            <person name="Zhou Z."/>
            <person name="Liu Y."/>
            <person name="Xu W."/>
            <person name="Pan J."/>
            <person name="Luo Z.H."/>
            <person name="Li M."/>
        </authorList>
    </citation>
    <scope>NUCLEOTIDE SEQUENCE [LARGE SCALE GENOMIC DNA]</scope>
    <source>
        <strain evidence="8">HyVt-74</strain>
    </source>
</reference>